<comment type="caution">
    <text evidence="1">The sequence shown here is derived from an EMBL/GenBank/DDBJ whole genome shotgun (WGS) entry which is preliminary data.</text>
</comment>
<evidence type="ECO:0000313" key="1">
    <source>
        <dbReference type="EMBL" id="KAJ5351166.1"/>
    </source>
</evidence>
<dbReference type="Proteomes" id="UP001147695">
    <property type="component" value="Unassembled WGS sequence"/>
</dbReference>
<name>A0A9W9QZW7_PENBR</name>
<sequence length="66" mass="7467">MDSNLMARWLGSSVESGLPVPPGIHWHWEAFEGVGPAEEPDRSHLQKEQAVTFWSQPYTPFSTPME</sequence>
<organism evidence="1 2">
    <name type="scientific">Penicillium brevicompactum</name>
    <dbReference type="NCBI Taxonomy" id="5074"/>
    <lineage>
        <taxon>Eukaryota</taxon>
        <taxon>Fungi</taxon>
        <taxon>Dikarya</taxon>
        <taxon>Ascomycota</taxon>
        <taxon>Pezizomycotina</taxon>
        <taxon>Eurotiomycetes</taxon>
        <taxon>Eurotiomycetidae</taxon>
        <taxon>Eurotiales</taxon>
        <taxon>Aspergillaceae</taxon>
        <taxon>Penicillium</taxon>
    </lineage>
</organism>
<reference evidence="1" key="2">
    <citation type="journal article" date="2023" name="IMA Fungus">
        <title>Comparative genomic study of the Penicillium genus elucidates a diverse pangenome and 15 lateral gene transfer events.</title>
        <authorList>
            <person name="Petersen C."/>
            <person name="Sorensen T."/>
            <person name="Nielsen M.R."/>
            <person name="Sondergaard T.E."/>
            <person name="Sorensen J.L."/>
            <person name="Fitzpatrick D.A."/>
            <person name="Frisvad J.C."/>
            <person name="Nielsen K.L."/>
        </authorList>
    </citation>
    <scope>NUCLEOTIDE SEQUENCE</scope>
    <source>
        <strain evidence="1">IBT 35673</strain>
    </source>
</reference>
<protein>
    <submittedName>
        <fullName evidence="1">Uncharacterized protein</fullName>
    </submittedName>
</protein>
<proteinExistence type="predicted"/>
<accession>A0A9W9QZW7</accession>
<dbReference type="AlphaFoldDB" id="A0A9W9QZW7"/>
<reference evidence="1" key="1">
    <citation type="submission" date="2022-12" db="EMBL/GenBank/DDBJ databases">
        <authorList>
            <person name="Petersen C."/>
        </authorList>
    </citation>
    <scope>NUCLEOTIDE SEQUENCE</scope>
    <source>
        <strain evidence="1">IBT 35673</strain>
    </source>
</reference>
<gene>
    <name evidence="1" type="ORF">N7452_000140</name>
</gene>
<evidence type="ECO:0000313" key="2">
    <source>
        <dbReference type="Proteomes" id="UP001147695"/>
    </source>
</evidence>
<dbReference type="EMBL" id="JAPZBQ010000001">
    <property type="protein sequence ID" value="KAJ5351166.1"/>
    <property type="molecule type" value="Genomic_DNA"/>
</dbReference>